<dbReference type="Pfam" id="PF08670">
    <property type="entry name" value="MEKHLA"/>
    <property type="match status" value="1"/>
</dbReference>
<evidence type="ECO:0000313" key="3">
    <source>
        <dbReference type="Proteomes" id="UP000286351"/>
    </source>
</evidence>
<dbReference type="EMBL" id="MOBO01000028">
    <property type="protein sequence ID" value="RON33315.1"/>
    <property type="molecule type" value="Genomic_DNA"/>
</dbReference>
<dbReference type="Proteomes" id="UP000286351">
    <property type="component" value="Unassembled WGS sequence"/>
</dbReference>
<accession>A0A423J6J6</accession>
<comment type="caution">
    <text evidence="2">The sequence shown here is derived from an EMBL/GenBank/DDBJ whole genome shotgun (WGS) entry which is preliminary data.</text>
</comment>
<evidence type="ECO:0000259" key="1">
    <source>
        <dbReference type="Pfam" id="PF08670"/>
    </source>
</evidence>
<gene>
    <name evidence="2" type="ORF">BK664_25755</name>
</gene>
<organism evidence="2 3">
    <name type="scientific">Pseudomonas brassicacearum</name>
    <dbReference type="NCBI Taxonomy" id="930166"/>
    <lineage>
        <taxon>Bacteria</taxon>
        <taxon>Pseudomonadati</taxon>
        <taxon>Pseudomonadota</taxon>
        <taxon>Gammaproteobacteria</taxon>
        <taxon>Pseudomonadales</taxon>
        <taxon>Pseudomonadaceae</taxon>
        <taxon>Pseudomonas</taxon>
    </lineage>
</organism>
<dbReference type="InterPro" id="IPR035965">
    <property type="entry name" value="PAS-like_dom_sf"/>
</dbReference>
<proteinExistence type="predicted"/>
<protein>
    <submittedName>
        <fullName evidence="2">MEKHLA domain-containing protein</fullName>
    </submittedName>
</protein>
<sequence>MSSINEYAAAVQLLDEAYRRWTGQSLPAPESLTGPERLHWLHAHAPYSLLAHGTEADPCFFYANEQTLACFKYDRSQFLGMPSRFSASPLDWAMRQTLLEQVTANGIAHGYSGYRVDRNGNAFMIHEGKVWTLIDQHGEHRGQAALFWPDAERVGHVEI</sequence>
<reference evidence="2 3" key="1">
    <citation type="submission" date="2016-10" db="EMBL/GenBank/DDBJ databases">
        <title>Comparative genome analysis of multiple Pseudomonas spp. focuses on biocontrol and plant growth promoting traits.</title>
        <authorList>
            <person name="Tao X.-Y."/>
            <person name="Taylor C.G."/>
        </authorList>
    </citation>
    <scope>NUCLEOTIDE SEQUENCE [LARGE SCALE GENOMIC DNA]</scope>
    <source>
        <strain evidence="2 3">38D4</strain>
    </source>
</reference>
<feature type="domain" description="MEKHLA" evidence="1">
    <location>
        <begin position="10"/>
        <end position="147"/>
    </location>
</feature>
<evidence type="ECO:0000313" key="2">
    <source>
        <dbReference type="EMBL" id="RON33315.1"/>
    </source>
</evidence>
<dbReference type="RefSeq" id="WP_259696440.1">
    <property type="nucleotide sequence ID" value="NZ_MOBO01000028.1"/>
</dbReference>
<dbReference type="AlphaFoldDB" id="A0A423J6J6"/>
<dbReference type="InterPro" id="IPR013978">
    <property type="entry name" value="MEKHLA"/>
</dbReference>
<dbReference type="SUPFAM" id="SSF55785">
    <property type="entry name" value="PYP-like sensor domain (PAS domain)"/>
    <property type="match status" value="1"/>
</dbReference>
<name>A0A423J6J6_9PSED</name>